<dbReference type="EMBL" id="PJRP01000001">
    <property type="protein sequence ID" value="PLQ02499.1"/>
    <property type="molecule type" value="Genomic_DNA"/>
</dbReference>
<dbReference type="Pfam" id="PF07811">
    <property type="entry name" value="TadE"/>
    <property type="match status" value="1"/>
</dbReference>
<feature type="transmembrane region" description="Helical" evidence="1">
    <location>
        <begin position="21"/>
        <end position="43"/>
    </location>
</feature>
<dbReference type="InterPro" id="IPR012495">
    <property type="entry name" value="TadE-like_dom"/>
</dbReference>
<dbReference type="RefSeq" id="WP_101680268.1">
    <property type="nucleotide sequence ID" value="NZ_PJRP01000001.1"/>
</dbReference>
<keyword evidence="1" id="KW-0472">Membrane</keyword>
<proteinExistence type="predicted"/>
<evidence type="ECO:0000256" key="1">
    <source>
        <dbReference type="SAM" id="Phobius"/>
    </source>
</evidence>
<evidence type="ECO:0000259" key="2">
    <source>
        <dbReference type="Pfam" id="PF07811"/>
    </source>
</evidence>
<evidence type="ECO:0000313" key="3">
    <source>
        <dbReference type="EMBL" id="PLQ02499.1"/>
    </source>
</evidence>
<dbReference type="STRING" id="82633.GCA_000974605_03306"/>
<protein>
    <submittedName>
        <fullName evidence="3">Pilus assembly protein TadE</fullName>
    </submittedName>
</protein>
<accession>A0A2N5CJU3</accession>
<dbReference type="AlphaFoldDB" id="A0A2N5CJU3"/>
<feature type="domain" description="TadE-like" evidence="2">
    <location>
        <begin position="22"/>
        <end position="63"/>
    </location>
</feature>
<reference evidence="3 4" key="1">
    <citation type="submission" date="2017-12" db="EMBL/GenBank/DDBJ databases">
        <title>Genome sequence of the active heterotrophic nitrifier-denitrifier, Cupriavidus pauculus UM1.</title>
        <authorList>
            <person name="Putonti C."/>
            <person name="Castignetti D."/>
        </authorList>
    </citation>
    <scope>NUCLEOTIDE SEQUENCE [LARGE SCALE GENOMIC DNA]</scope>
    <source>
        <strain evidence="3 4">UM1</strain>
    </source>
</reference>
<keyword evidence="1" id="KW-1133">Transmembrane helix</keyword>
<comment type="caution">
    <text evidence="3">The sequence shown here is derived from an EMBL/GenBank/DDBJ whole genome shotgun (WGS) entry which is preliminary data.</text>
</comment>
<dbReference type="Proteomes" id="UP000234341">
    <property type="component" value="Unassembled WGS sequence"/>
</dbReference>
<keyword evidence="1" id="KW-0812">Transmembrane</keyword>
<evidence type="ECO:0000313" key="4">
    <source>
        <dbReference type="Proteomes" id="UP000234341"/>
    </source>
</evidence>
<gene>
    <name evidence="3" type="ORF">CYJ10_04210</name>
</gene>
<sequence length="216" mass="23496">MTARIHRLAHARRRPVRARMRGIAAIEFGILLPIFVFLTLPVIDFARAIQANLILINLTREGASLASRTSQLPQTIMDSLAQTTPPLNMTQRGMIYITKVMGNAENCNKSGTNCTVRNIVLEQYRWTDGWGVGGSSPGSKVYGCGSYSSSDGSCKNLPSAGTTSPTANAMTGKLSDGQVIYVVESWYSFNMFFQGLTMGVLKMPTLGPNLYSATIF</sequence>
<dbReference type="OrthoDB" id="5395663at2"/>
<organism evidence="3 4">
    <name type="scientific">Cupriavidus pauculus</name>
    <dbReference type="NCBI Taxonomy" id="82633"/>
    <lineage>
        <taxon>Bacteria</taxon>
        <taxon>Pseudomonadati</taxon>
        <taxon>Pseudomonadota</taxon>
        <taxon>Betaproteobacteria</taxon>
        <taxon>Burkholderiales</taxon>
        <taxon>Burkholderiaceae</taxon>
        <taxon>Cupriavidus</taxon>
    </lineage>
</organism>
<name>A0A2N5CJU3_9BURK</name>